<evidence type="ECO:0000256" key="6">
    <source>
        <dbReference type="ARBA" id="ARBA00022723"/>
    </source>
</evidence>
<dbReference type="InterPro" id="IPR000115">
    <property type="entry name" value="PRibGlycinamide_synth"/>
</dbReference>
<evidence type="ECO:0000256" key="7">
    <source>
        <dbReference type="ARBA" id="ARBA00022741"/>
    </source>
</evidence>
<dbReference type="InterPro" id="IPR016185">
    <property type="entry name" value="PreATP-grasp_dom_sf"/>
</dbReference>
<keyword evidence="9 16" id="KW-0067">ATP-binding</keyword>
<dbReference type="SMART" id="SM01209">
    <property type="entry name" value="GARS_A"/>
    <property type="match status" value="1"/>
</dbReference>
<dbReference type="InterPro" id="IPR020562">
    <property type="entry name" value="PRibGlycinamide_synth_N"/>
</dbReference>
<comment type="cofactor">
    <cofactor evidence="1">
        <name>Mn(2+)</name>
        <dbReference type="ChEBI" id="CHEBI:29035"/>
    </cofactor>
</comment>
<dbReference type="FunFam" id="3.30.470.20:FF:000031">
    <property type="entry name" value="Phosphoribosylamine--glycine ligase"/>
    <property type="match status" value="1"/>
</dbReference>
<sequence>MKILVIGSGAREHALAWKISQSKLVTKIFVAPGNAGTLLEPMLHNIPIQSTNLKQLLSFAITEEIDLTIVGPEAPLLLGIVDIFSRSGLKIFGPTQEAALLEGSKVFSKNFLVRHGIPTAAYNYFTEVSPALQYVRERGVPIVIKVNGLASGKGVIIANTLNNAEAAIKNILCKNAFGPAGNCILVEEFLEGEEVSFIVMVDGKNILPMATTQDYKRVGNNNTGLNTGGMGAYSPVPEVTDAMHQRIMTEIIRPTIHGMMSEGTPYTGFLYAGLMIDRDHQIKVIEFNCRLGDPESQPIMLRLKSDLLDLCLAAINRELDQRYAIWDSRPSVGVVLASGGYPGEYVKGYRINGLPRSETLGCKVFHAGTAFQDGAIVTDGGRVLCVTSLGENISVARHHAYQIADMIFWKDKFCRTDIASRAIEEVTLKTNNKGCFL</sequence>
<dbReference type="GO" id="GO:0004637">
    <property type="term" value="F:phosphoribosylamine-glycine ligase activity"/>
    <property type="evidence" value="ECO:0007669"/>
    <property type="project" value="UniProtKB-UniRule"/>
</dbReference>
<name>A0A451DKP1_9GAMM</name>
<dbReference type="InterPro" id="IPR020559">
    <property type="entry name" value="PRibGlycinamide_synth_CS"/>
</dbReference>
<feature type="domain" description="ATP-grasp" evidence="17">
    <location>
        <begin position="109"/>
        <end position="316"/>
    </location>
</feature>
<dbReference type="RefSeq" id="WP_072666362.1">
    <property type="nucleotide sequence ID" value="NZ_LR217725.1"/>
</dbReference>
<dbReference type="GO" id="GO:0006189">
    <property type="term" value="P:'de novo' IMP biosynthetic process"/>
    <property type="evidence" value="ECO:0007669"/>
    <property type="project" value="UniProtKB-UniRule"/>
</dbReference>
<organism evidence="18 19">
    <name type="scientific">Candidatus Erwinia haradaeae</name>
    <dbReference type="NCBI Taxonomy" id="1922217"/>
    <lineage>
        <taxon>Bacteria</taxon>
        <taxon>Pseudomonadati</taxon>
        <taxon>Pseudomonadota</taxon>
        <taxon>Gammaproteobacteria</taxon>
        <taxon>Enterobacterales</taxon>
        <taxon>Erwiniaceae</taxon>
        <taxon>Erwinia</taxon>
    </lineage>
</organism>
<dbReference type="Pfam" id="PF02844">
    <property type="entry name" value="GARS_N"/>
    <property type="match status" value="1"/>
</dbReference>
<evidence type="ECO:0000313" key="18">
    <source>
        <dbReference type="EMBL" id="VFP87289.1"/>
    </source>
</evidence>
<keyword evidence="11" id="KW-0464">Manganese</keyword>
<keyword evidence="8 15" id="KW-0658">Purine biosynthesis</keyword>
<evidence type="ECO:0000256" key="12">
    <source>
        <dbReference type="ARBA" id="ARBA00038345"/>
    </source>
</evidence>
<evidence type="ECO:0000256" key="4">
    <source>
        <dbReference type="ARBA" id="ARBA00013255"/>
    </source>
</evidence>
<dbReference type="SMART" id="SM01210">
    <property type="entry name" value="GARS_C"/>
    <property type="match status" value="1"/>
</dbReference>
<comment type="cofactor">
    <cofactor evidence="2">
        <name>Mg(2+)</name>
        <dbReference type="ChEBI" id="CHEBI:18420"/>
    </cofactor>
</comment>
<dbReference type="PROSITE" id="PS00184">
    <property type="entry name" value="GARS"/>
    <property type="match status" value="1"/>
</dbReference>
<keyword evidence="5 15" id="KW-0436">Ligase</keyword>
<dbReference type="GO" id="GO:0009113">
    <property type="term" value="P:purine nucleobase biosynthetic process"/>
    <property type="evidence" value="ECO:0007669"/>
    <property type="project" value="InterPro"/>
</dbReference>
<dbReference type="SUPFAM" id="SSF52440">
    <property type="entry name" value="PreATP-grasp domain"/>
    <property type="match status" value="1"/>
</dbReference>
<evidence type="ECO:0000259" key="17">
    <source>
        <dbReference type="PROSITE" id="PS50975"/>
    </source>
</evidence>
<evidence type="ECO:0000256" key="11">
    <source>
        <dbReference type="ARBA" id="ARBA00023211"/>
    </source>
</evidence>
<evidence type="ECO:0000256" key="3">
    <source>
        <dbReference type="ARBA" id="ARBA00005174"/>
    </source>
</evidence>
<dbReference type="Gene3D" id="3.30.1490.20">
    <property type="entry name" value="ATP-grasp fold, A domain"/>
    <property type="match status" value="1"/>
</dbReference>
<gene>
    <name evidence="15 18" type="primary">purD</name>
    <name evidence="18" type="ORF">ERCIPSTX3056_494</name>
</gene>
<dbReference type="Pfam" id="PF01071">
    <property type="entry name" value="GARS_A"/>
    <property type="match status" value="1"/>
</dbReference>
<dbReference type="InterPro" id="IPR020561">
    <property type="entry name" value="PRibGlycinamid_synth_ATP-grasp"/>
</dbReference>
<keyword evidence="10" id="KW-0460">Magnesium</keyword>
<evidence type="ECO:0000256" key="10">
    <source>
        <dbReference type="ARBA" id="ARBA00022842"/>
    </source>
</evidence>
<dbReference type="HAMAP" id="MF_00138">
    <property type="entry name" value="GARS"/>
    <property type="match status" value="1"/>
</dbReference>
<keyword evidence="6" id="KW-0479">Metal-binding</keyword>
<dbReference type="UniPathway" id="UPA00074">
    <property type="reaction ID" value="UER00125"/>
</dbReference>
<dbReference type="InterPro" id="IPR037123">
    <property type="entry name" value="PRibGlycinamide_synth_C_sf"/>
</dbReference>
<dbReference type="OrthoDB" id="9807240at2"/>
<dbReference type="PROSITE" id="PS50975">
    <property type="entry name" value="ATP_GRASP"/>
    <property type="match status" value="1"/>
</dbReference>
<dbReference type="FunFam" id="3.40.50.20:FF:000006">
    <property type="entry name" value="Phosphoribosylamine--glycine ligase, chloroplastic"/>
    <property type="match status" value="1"/>
</dbReference>
<dbReference type="InterPro" id="IPR011054">
    <property type="entry name" value="Rudment_hybrid_motif"/>
</dbReference>
<dbReference type="Pfam" id="PF02843">
    <property type="entry name" value="GARS_C"/>
    <property type="match status" value="1"/>
</dbReference>
<evidence type="ECO:0000256" key="2">
    <source>
        <dbReference type="ARBA" id="ARBA00001946"/>
    </source>
</evidence>
<evidence type="ECO:0000256" key="5">
    <source>
        <dbReference type="ARBA" id="ARBA00022598"/>
    </source>
</evidence>
<evidence type="ECO:0000256" key="8">
    <source>
        <dbReference type="ARBA" id="ARBA00022755"/>
    </source>
</evidence>
<dbReference type="Proteomes" id="UP000294462">
    <property type="component" value="Chromosome"/>
</dbReference>
<dbReference type="InterPro" id="IPR020560">
    <property type="entry name" value="PRibGlycinamide_synth_C-dom"/>
</dbReference>
<dbReference type="AlphaFoldDB" id="A0A451DKP1"/>
<dbReference type="PANTHER" id="PTHR43472:SF1">
    <property type="entry name" value="PHOSPHORIBOSYLAMINE--GLYCINE LIGASE, CHLOROPLASTIC"/>
    <property type="match status" value="1"/>
</dbReference>
<evidence type="ECO:0000256" key="16">
    <source>
        <dbReference type="PROSITE-ProRule" id="PRU00409"/>
    </source>
</evidence>
<dbReference type="EC" id="6.3.4.13" evidence="4 15"/>
<evidence type="ECO:0000313" key="19">
    <source>
        <dbReference type="Proteomes" id="UP000294462"/>
    </source>
</evidence>
<evidence type="ECO:0000256" key="15">
    <source>
        <dbReference type="HAMAP-Rule" id="MF_00138"/>
    </source>
</evidence>
<dbReference type="InterPro" id="IPR013815">
    <property type="entry name" value="ATP_grasp_subdomain_1"/>
</dbReference>
<dbReference type="PANTHER" id="PTHR43472">
    <property type="entry name" value="PHOSPHORIBOSYLAMINE--GLYCINE LIGASE"/>
    <property type="match status" value="1"/>
</dbReference>
<protein>
    <recommendedName>
        <fullName evidence="4 15">Phosphoribosylamine--glycine ligase</fullName>
        <ecNumber evidence="4 15">6.3.4.13</ecNumber>
    </recommendedName>
    <alternativeName>
        <fullName evidence="15">GARS</fullName>
    </alternativeName>
    <alternativeName>
        <fullName evidence="13 15">Glycinamide ribonucleotide synthetase</fullName>
    </alternativeName>
    <alternativeName>
        <fullName evidence="14 15">Phosphoribosylglycinamide synthetase</fullName>
    </alternativeName>
</protein>
<evidence type="ECO:0000256" key="13">
    <source>
        <dbReference type="ARBA" id="ARBA00042242"/>
    </source>
</evidence>
<accession>A0A451DKP1</accession>
<evidence type="ECO:0000256" key="1">
    <source>
        <dbReference type="ARBA" id="ARBA00001936"/>
    </source>
</evidence>
<keyword evidence="7 16" id="KW-0547">Nucleotide-binding</keyword>
<dbReference type="SUPFAM" id="SSF56059">
    <property type="entry name" value="Glutathione synthetase ATP-binding domain-like"/>
    <property type="match status" value="1"/>
</dbReference>
<dbReference type="FunFam" id="3.90.600.10:FF:000001">
    <property type="entry name" value="Trifunctional purine biosynthetic protein adenosine-3"/>
    <property type="match status" value="1"/>
</dbReference>
<dbReference type="SUPFAM" id="SSF51246">
    <property type="entry name" value="Rudiment single hybrid motif"/>
    <property type="match status" value="1"/>
</dbReference>
<dbReference type="GO" id="GO:0046872">
    <property type="term" value="F:metal ion binding"/>
    <property type="evidence" value="ECO:0007669"/>
    <property type="project" value="UniProtKB-KW"/>
</dbReference>
<proteinExistence type="inferred from homology"/>
<dbReference type="Gene3D" id="3.90.600.10">
    <property type="entry name" value="Phosphoribosylglycinamide synthetase, C-terminal domain"/>
    <property type="match status" value="1"/>
</dbReference>
<dbReference type="EMBL" id="LR217725">
    <property type="protein sequence ID" value="VFP87289.1"/>
    <property type="molecule type" value="Genomic_DNA"/>
</dbReference>
<keyword evidence="19" id="KW-1185">Reference proteome</keyword>
<comment type="catalytic activity">
    <reaction evidence="15">
        <text>5-phospho-beta-D-ribosylamine + glycine + ATP = N(1)-(5-phospho-beta-D-ribosyl)glycinamide + ADP + phosphate + H(+)</text>
        <dbReference type="Rhea" id="RHEA:17453"/>
        <dbReference type="ChEBI" id="CHEBI:15378"/>
        <dbReference type="ChEBI" id="CHEBI:30616"/>
        <dbReference type="ChEBI" id="CHEBI:43474"/>
        <dbReference type="ChEBI" id="CHEBI:57305"/>
        <dbReference type="ChEBI" id="CHEBI:58681"/>
        <dbReference type="ChEBI" id="CHEBI:143788"/>
        <dbReference type="ChEBI" id="CHEBI:456216"/>
        <dbReference type="EC" id="6.3.4.13"/>
    </reaction>
</comment>
<dbReference type="Gene3D" id="3.40.50.20">
    <property type="match status" value="1"/>
</dbReference>
<dbReference type="NCBIfam" id="TIGR00877">
    <property type="entry name" value="purD"/>
    <property type="match status" value="1"/>
</dbReference>
<evidence type="ECO:0000256" key="14">
    <source>
        <dbReference type="ARBA" id="ARBA00042864"/>
    </source>
</evidence>
<dbReference type="KEGG" id="ehd:ERCIPSTX3056_494"/>
<dbReference type="InterPro" id="IPR011761">
    <property type="entry name" value="ATP-grasp"/>
</dbReference>
<comment type="pathway">
    <text evidence="3 15">Purine metabolism; IMP biosynthesis via de novo pathway; N(1)-(5-phospho-D-ribosyl)glycinamide from 5-phospho-alpha-D-ribose 1-diphosphate: step 2/2.</text>
</comment>
<dbReference type="Gene3D" id="3.30.470.20">
    <property type="entry name" value="ATP-grasp fold, B domain"/>
    <property type="match status" value="1"/>
</dbReference>
<dbReference type="GO" id="GO:0005524">
    <property type="term" value="F:ATP binding"/>
    <property type="evidence" value="ECO:0007669"/>
    <property type="project" value="UniProtKB-UniRule"/>
</dbReference>
<comment type="similarity">
    <text evidence="12 15">Belongs to the GARS family.</text>
</comment>
<evidence type="ECO:0000256" key="9">
    <source>
        <dbReference type="ARBA" id="ARBA00022840"/>
    </source>
</evidence>
<reference evidence="18 19" key="1">
    <citation type="submission" date="2019-02" db="EMBL/GenBank/DDBJ databases">
        <authorList>
            <person name="Manzano-Marin A."/>
            <person name="Manzano-Marin A."/>
        </authorList>
    </citation>
    <scope>NUCLEOTIDE SEQUENCE [LARGE SCALE GENOMIC DNA]</scope>
    <source>
        <strain evidence="18 19">ErCipseudotaxifoliae</strain>
    </source>
</reference>